<proteinExistence type="predicted"/>
<sequence length="105" mass="11651">MYILPVLPSRCASRNLSCSMPVGRKSDEDCFESIRAGVDALSAGAKMFLNSAEFYSSNWSTENLKLLSRFYGKYPDYAEKSFLSVKGGIPGQQPDCSYGLDRLFV</sequence>
<reference evidence="1" key="1">
    <citation type="submission" date="2023-03" db="EMBL/GenBank/DDBJ databases">
        <title>Massive genome expansion in bonnet fungi (Mycena s.s.) driven by repeated elements and novel gene families across ecological guilds.</title>
        <authorList>
            <consortium name="Lawrence Berkeley National Laboratory"/>
            <person name="Harder C.B."/>
            <person name="Miyauchi S."/>
            <person name="Viragh M."/>
            <person name="Kuo A."/>
            <person name="Thoen E."/>
            <person name="Andreopoulos B."/>
            <person name="Lu D."/>
            <person name="Skrede I."/>
            <person name="Drula E."/>
            <person name="Henrissat B."/>
            <person name="Morin E."/>
            <person name="Kohler A."/>
            <person name="Barry K."/>
            <person name="LaButti K."/>
            <person name="Morin E."/>
            <person name="Salamov A."/>
            <person name="Lipzen A."/>
            <person name="Mereny Z."/>
            <person name="Hegedus B."/>
            <person name="Baldrian P."/>
            <person name="Stursova M."/>
            <person name="Weitz H."/>
            <person name="Taylor A."/>
            <person name="Grigoriev I.V."/>
            <person name="Nagy L.G."/>
            <person name="Martin F."/>
            <person name="Kauserud H."/>
        </authorList>
    </citation>
    <scope>NUCLEOTIDE SEQUENCE</scope>
    <source>
        <strain evidence="1">CBHHK188m</strain>
    </source>
</reference>
<gene>
    <name evidence="1" type="ORF">DFH07DRAFT_804334</name>
</gene>
<dbReference type="EMBL" id="JARJLG010000022">
    <property type="protein sequence ID" value="KAJ7770968.1"/>
    <property type="molecule type" value="Genomic_DNA"/>
</dbReference>
<organism evidence="1 2">
    <name type="scientific">Mycena maculata</name>
    <dbReference type="NCBI Taxonomy" id="230809"/>
    <lineage>
        <taxon>Eukaryota</taxon>
        <taxon>Fungi</taxon>
        <taxon>Dikarya</taxon>
        <taxon>Basidiomycota</taxon>
        <taxon>Agaricomycotina</taxon>
        <taxon>Agaricomycetes</taxon>
        <taxon>Agaricomycetidae</taxon>
        <taxon>Agaricales</taxon>
        <taxon>Marasmiineae</taxon>
        <taxon>Mycenaceae</taxon>
        <taxon>Mycena</taxon>
    </lineage>
</organism>
<evidence type="ECO:0008006" key="3">
    <source>
        <dbReference type="Google" id="ProtNLM"/>
    </source>
</evidence>
<dbReference type="AlphaFoldDB" id="A0AAD7JWN2"/>
<dbReference type="Proteomes" id="UP001215280">
    <property type="component" value="Unassembled WGS sequence"/>
</dbReference>
<evidence type="ECO:0000313" key="1">
    <source>
        <dbReference type="EMBL" id="KAJ7770968.1"/>
    </source>
</evidence>
<keyword evidence="2" id="KW-1185">Reference proteome</keyword>
<name>A0AAD7JWN2_9AGAR</name>
<accession>A0AAD7JWN2</accession>
<comment type="caution">
    <text evidence="1">The sequence shown here is derived from an EMBL/GenBank/DDBJ whole genome shotgun (WGS) entry which is preliminary data.</text>
</comment>
<evidence type="ECO:0000313" key="2">
    <source>
        <dbReference type="Proteomes" id="UP001215280"/>
    </source>
</evidence>
<protein>
    <recommendedName>
        <fullName evidence="3">NADP-dependent oxidoreductase domain-containing protein</fullName>
    </recommendedName>
</protein>